<sequence>MLKSRGKNETKRTLSMLNEGGSEQAHNSRGVRALARGLCDAAHLRPEHACAAGRTYASAAHHSRG</sequence>
<evidence type="ECO:0000313" key="3">
    <source>
        <dbReference type="Proteomes" id="UP000636956"/>
    </source>
</evidence>
<name>A0A917UQQ9_9MICO</name>
<dbReference type="EMBL" id="BMMD01000006">
    <property type="protein sequence ID" value="GGJ76560.1"/>
    <property type="molecule type" value="Genomic_DNA"/>
</dbReference>
<evidence type="ECO:0000313" key="2">
    <source>
        <dbReference type="EMBL" id="GGJ76560.1"/>
    </source>
</evidence>
<dbReference type="Proteomes" id="UP000636956">
    <property type="component" value="Unassembled WGS sequence"/>
</dbReference>
<feature type="region of interest" description="Disordered" evidence="1">
    <location>
        <begin position="1"/>
        <end position="29"/>
    </location>
</feature>
<comment type="caution">
    <text evidence="2">The sequence shown here is derived from an EMBL/GenBank/DDBJ whole genome shotgun (WGS) entry which is preliminary data.</text>
</comment>
<proteinExistence type="predicted"/>
<keyword evidence="3" id="KW-1185">Reference proteome</keyword>
<accession>A0A917UQQ9</accession>
<organism evidence="2 3">
    <name type="scientific">Agromyces bauzanensis</name>
    <dbReference type="NCBI Taxonomy" id="1308924"/>
    <lineage>
        <taxon>Bacteria</taxon>
        <taxon>Bacillati</taxon>
        <taxon>Actinomycetota</taxon>
        <taxon>Actinomycetes</taxon>
        <taxon>Micrococcales</taxon>
        <taxon>Microbacteriaceae</taxon>
        <taxon>Agromyces</taxon>
    </lineage>
</organism>
<gene>
    <name evidence="2" type="ORF">GCM10011372_13470</name>
</gene>
<reference evidence="2" key="2">
    <citation type="submission" date="2020-09" db="EMBL/GenBank/DDBJ databases">
        <authorList>
            <person name="Sun Q."/>
            <person name="Zhou Y."/>
        </authorList>
    </citation>
    <scope>NUCLEOTIDE SEQUENCE</scope>
    <source>
        <strain evidence="2">CGMCC 1.8984</strain>
    </source>
</reference>
<reference evidence="2" key="1">
    <citation type="journal article" date="2014" name="Int. J. Syst. Evol. Microbiol.">
        <title>Complete genome sequence of Corynebacterium casei LMG S-19264T (=DSM 44701T), isolated from a smear-ripened cheese.</title>
        <authorList>
            <consortium name="US DOE Joint Genome Institute (JGI-PGF)"/>
            <person name="Walter F."/>
            <person name="Albersmeier A."/>
            <person name="Kalinowski J."/>
            <person name="Ruckert C."/>
        </authorList>
    </citation>
    <scope>NUCLEOTIDE SEQUENCE</scope>
    <source>
        <strain evidence="2">CGMCC 1.8984</strain>
    </source>
</reference>
<dbReference type="AlphaFoldDB" id="A0A917UQQ9"/>
<evidence type="ECO:0000256" key="1">
    <source>
        <dbReference type="SAM" id="MobiDB-lite"/>
    </source>
</evidence>
<protein>
    <submittedName>
        <fullName evidence="2">Uncharacterized protein</fullName>
    </submittedName>
</protein>
<feature type="compositionally biased region" description="Basic and acidic residues" evidence="1">
    <location>
        <begin position="1"/>
        <end position="12"/>
    </location>
</feature>